<feature type="transmembrane region" description="Helical" evidence="7">
    <location>
        <begin position="42"/>
        <end position="62"/>
    </location>
</feature>
<feature type="transmembrane region" description="Helical" evidence="7">
    <location>
        <begin position="74"/>
        <end position="96"/>
    </location>
</feature>
<evidence type="ECO:0000259" key="8">
    <source>
        <dbReference type="PROSITE" id="PS50850"/>
    </source>
</evidence>
<evidence type="ECO:0000256" key="1">
    <source>
        <dbReference type="ARBA" id="ARBA00004651"/>
    </source>
</evidence>
<feature type="transmembrane region" description="Helical" evidence="7">
    <location>
        <begin position="134"/>
        <end position="155"/>
    </location>
</feature>
<keyword evidence="3" id="KW-1003">Cell membrane</keyword>
<keyword evidence="2" id="KW-0813">Transport</keyword>
<sequence>MGGIMRLAVGVLCAAQFMLIVDVVVLNVALPSIQHGLAIPEGQLALAGVLYTLTFGLLLIAGGRAGDVYGRLRVFQIGLGVFTLASALAAIAQAPWQLFASRALQGVGAAMVSPNTLALVTAMFEEGEKRNRVLGFWGATGSIGAISGQLIGGVLTEFLGWRSIFLINIPIGVAGMLIAARVLTESRGGSPIRAAVRALSGNKAVQTGNVVLALIAGTTAATLFFSTLYLQGPLGYSPMAVGFGFAPVTVVVLLVSPLAGRLVGKLGARNLMLCGTILSAAGMAYLALIDSNGNYFADVLPGLLAVAAGNGLAFAPTMITATTGVAADDQGLAYGVLNTSQELGTAAGMAVITGIATAVGAGIGGYQVGYLVAAGLVALAAVVALRTPGTVGRPALTEPAERARIDT</sequence>
<feature type="transmembrane region" description="Helical" evidence="7">
    <location>
        <begin position="368"/>
        <end position="385"/>
    </location>
</feature>
<comment type="caution">
    <text evidence="9">The sequence shown here is derived from an EMBL/GenBank/DDBJ whole genome shotgun (WGS) entry which is preliminary data.</text>
</comment>
<reference evidence="9 10" key="1">
    <citation type="submission" date="2018-05" db="EMBL/GenBank/DDBJ databases">
        <title>Evolution of GPA BGCs.</title>
        <authorList>
            <person name="Waglechner N."/>
            <person name="Wright G.D."/>
        </authorList>
    </citation>
    <scope>NUCLEOTIDE SEQUENCE [LARGE SCALE GENOMIC DNA]</scope>
    <source>
        <strain evidence="9 10">A82846</strain>
    </source>
</reference>
<evidence type="ECO:0000256" key="2">
    <source>
        <dbReference type="ARBA" id="ARBA00022448"/>
    </source>
</evidence>
<dbReference type="GO" id="GO:0005886">
    <property type="term" value="C:plasma membrane"/>
    <property type="evidence" value="ECO:0007669"/>
    <property type="project" value="UniProtKB-SubCell"/>
</dbReference>
<evidence type="ECO:0000256" key="4">
    <source>
        <dbReference type="ARBA" id="ARBA00022692"/>
    </source>
</evidence>
<dbReference type="PANTHER" id="PTHR42718:SF46">
    <property type="entry name" value="BLR6921 PROTEIN"/>
    <property type="match status" value="1"/>
</dbReference>
<dbReference type="SUPFAM" id="SSF103473">
    <property type="entry name" value="MFS general substrate transporter"/>
    <property type="match status" value="1"/>
</dbReference>
<evidence type="ECO:0000256" key="7">
    <source>
        <dbReference type="SAM" id="Phobius"/>
    </source>
</evidence>
<feature type="transmembrane region" description="Helical" evidence="7">
    <location>
        <begin position="236"/>
        <end position="259"/>
    </location>
</feature>
<keyword evidence="4 7" id="KW-0812">Transmembrane</keyword>
<dbReference type="InterPro" id="IPR011701">
    <property type="entry name" value="MFS"/>
</dbReference>
<comment type="subcellular location">
    <subcellularLocation>
        <location evidence="1">Cell membrane</location>
        <topology evidence="1">Multi-pass membrane protein</topology>
    </subcellularLocation>
</comment>
<feature type="domain" description="Major facilitator superfamily (MFS) profile" evidence="8">
    <location>
        <begin position="8"/>
        <end position="392"/>
    </location>
</feature>
<feature type="transmembrane region" description="Helical" evidence="7">
    <location>
        <begin position="7"/>
        <end position="30"/>
    </location>
</feature>
<dbReference type="GO" id="GO:0022857">
    <property type="term" value="F:transmembrane transporter activity"/>
    <property type="evidence" value="ECO:0007669"/>
    <property type="project" value="InterPro"/>
</dbReference>
<evidence type="ECO:0000256" key="6">
    <source>
        <dbReference type="ARBA" id="ARBA00023136"/>
    </source>
</evidence>
<evidence type="ECO:0000313" key="9">
    <source>
        <dbReference type="EMBL" id="RSM67505.1"/>
    </source>
</evidence>
<dbReference type="PRINTS" id="PR01035">
    <property type="entry name" value="TCRTETA"/>
</dbReference>
<organism evidence="9 10">
    <name type="scientific">Kibdelosporangium aridum</name>
    <dbReference type="NCBI Taxonomy" id="2030"/>
    <lineage>
        <taxon>Bacteria</taxon>
        <taxon>Bacillati</taxon>
        <taxon>Actinomycetota</taxon>
        <taxon>Actinomycetes</taxon>
        <taxon>Pseudonocardiales</taxon>
        <taxon>Pseudonocardiaceae</taxon>
        <taxon>Kibdelosporangium</taxon>
    </lineage>
</organism>
<accession>A0A428YIV7</accession>
<feature type="transmembrane region" description="Helical" evidence="7">
    <location>
        <begin position="102"/>
        <end position="122"/>
    </location>
</feature>
<keyword evidence="5 7" id="KW-1133">Transmembrane helix</keyword>
<gene>
    <name evidence="9" type="ORF">DMH04_48840</name>
</gene>
<feature type="transmembrane region" description="Helical" evidence="7">
    <location>
        <begin position="300"/>
        <end position="322"/>
    </location>
</feature>
<dbReference type="AlphaFoldDB" id="A0A428YIV7"/>
<dbReference type="InterPro" id="IPR020846">
    <property type="entry name" value="MFS_dom"/>
</dbReference>
<evidence type="ECO:0000313" key="10">
    <source>
        <dbReference type="Proteomes" id="UP000287547"/>
    </source>
</evidence>
<dbReference type="Pfam" id="PF07690">
    <property type="entry name" value="MFS_1"/>
    <property type="match status" value="1"/>
</dbReference>
<dbReference type="CDD" id="cd17321">
    <property type="entry name" value="MFS_MMR_MDR_like"/>
    <property type="match status" value="1"/>
</dbReference>
<keyword evidence="6 7" id="KW-0472">Membrane</keyword>
<dbReference type="OrthoDB" id="7375466at2"/>
<feature type="transmembrane region" description="Helical" evidence="7">
    <location>
        <begin position="210"/>
        <end position="230"/>
    </location>
</feature>
<protein>
    <submittedName>
        <fullName evidence="9">MFS transporter</fullName>
    </submittedName>
</protein>
<evidence type="ECO:0000256" key="5">
    <source>
        <dbReference type="ARBA" id="ARBA00022989"/>
    </source>
</evidence>
<feature type="transmembrane region" description="Helical" evidence="7">
    <location>
        <begin position="343"/>
        <end position="362"/>
    </location>
</feature>
<proteinExistence type="predicted"/>
<dbReference type="InterPro" id="IPR001958">
    <property type="entry name" value="Tet-R_TetA/multi-R_MdtG-like"/>
</dbReference>
<feature type="transmembrane region" description="Helical" evidence="7">
    <location>
        <begin position="161"/>
        <end position="183"/>
    </location>
</feature>
<feature type="transmembrane region" description="Helical" evidence="7">
    <location>
        <begin position="271"/>
        <end position="288"/>
    </location>
</feature>
<dbReference type="EMBL" id="QHKI01000083">
    <property type="protein sequence ID" value="RSM67505.1"/>
    <property type="molecule type" value="Genomic_DNA"/>
</dbReference>
<name>A0A428YIV7_KIBAR</name>
<evidence type="ECO:0000256" key="3">
    <source>
        <dbReference type="ARBA" id="ARBA00022475"/>
    </source>
</evidence>
<dbReference type="Proteomes" id="UP000287547">
    <property type="component" value="Unassembled WGS sequence"/>
</dbReference>
<dbReference type="Gene3D" id="1.20.1250.20">
    <property type="entry name" value="MFS general substrate transporter like domains"/>
    <property type="match status" value="1"/>
</dbReference>
<dbReference type="PANTHER" id="PTHR42718">
    <property type="entry name" value="MAJOR FACILITATOR SUPERFAMILY MULTIDRUG TRANSPORTER MFSC"/>
    <property type="match status" value="1"/>
</dbReference>
<dbReference type="InterPro" id="IPR036259">
    <property type="entry name" value="MFS_trans_sf"/>
</dbReference>
<dbReference type="PROSITE" id="PS50850">
    <property type="entry name" value="MFS"/>
    <property type="match status" value="1"/>
</dbReference>